<dbReference type="InterPro" id="IPR011042">
    <property type="entry name" value="6-blade_b-propeller_TolB-like"/>
</dbReference>
<evidence type="ECO:0000256" key="2">
    <source>
        <dbReference type="ARBA" id="ARBA00023136"/>
    </source>
</evidence>
<organism evidence="6 7">
    <name type="scientific">Maribacter confluentis</name>
    <dbReference type="NCBI Taxonomy" id="1656093"/>
    <lineage>
        <taxon>Bacteria</taxon>
        <taxon>Pseudomonadati</taxon>
        <taxon>Bacteroidota</taxon>
        <taxon>Flavobacteriia</taxon>
        <taxon>Flavobacteriales</taxon>
        <taxon>Flavobacteriaceae</taxon>
        <taxon>Maribacter</taxon>
    </lineage>
</organism>
<dbReference type="SUPFAM" id="SSF48452">
    <property type="entry name" value="TPR-like"/>
    <property type="match status" value="1"/>
</dbReference>
<dbReference type="PANTHER" id="PTHR30329:SF21">
    <property type="entry name" value="LIPOPROTEIN YIAD-RELATED"/>
    <property type="match status" value="1"/>
</dbReference>
<reference evidence="6" key="2">
    <citation type="submission" date="2023-06" db="EMBL/GenBank/DDBJ databases">
        <authorList>
            <person name="Lucena T."/>
            <person name="Sun Q."/>
        </authorList>
    </citation>
    <scope>NUCLEOTIDE SEQUENCE</scope>
    <source>
        <strain evidence="6">CECT 8869</strain>
    </source>
</reference>
<evidence type="ECO:0000259" key="5">
    <source>
        <dbReference type="PROSITE" id="PS51123"/>
    </source>
</evidence>
<dbReference type="Proteomes" id="UP001168579">
    <property type="component" value="Unassembled WGS sequence"/>
</dbReference>
<dbReference type="Pfam" id="PF00691">
    <property type="entry name" value="OmpA"/>
    <property type="match status" value="1"/>
</dbReference>
<dbReference type="PANTHER" id="PTHR30329">
    <property type="entry name" value="STATOR ELEMENT OF FLAGELLAR MOTOR COMPLEX"/>
    <property type="match status" value="1"/>
</dbReference>
<dbReference type="InterPro" id="IPR011659">
    <property type="entry name" value="WD40"/>
</dbReference>
<feature type="domain" description="OmpA-like" evidence="5">
    <location>
        <begin position="520"/>
        <end position="643"/>
    </location>
</feature>
<dbReference type="InterPro" id="IPR011990">
    <property type="entry name" value="TPR-like_helical_dom_sf"/>
</dbReference>
<dbReference type="EMBL" id="JAUKUC010000001">
    <property type="protein sequence ID" value="MDO1514029.1"/>
    <property type="molecule type" value="Genomic_DNA"/>
</dbReference>
<evidence type="ECO:0000256" key="3">
    <source>
        <dbReference type="ARBA" id="ARBA00023237"/>
    </source>
</evidence>
<name>A0ABT8RSZ8_9FLAO</name>
<evidence type="ECO:0000256" key="1">
    <source>
        <dbReference type="ARBA" id="ARBA00004442"/>
    </source>
</evidence>
<dbReference type="SUPFAM" id="SSF103088">
    <property type="entry name" value="OmpA-like"/>
    <property type="match status" value="1"/>
</dbReference>
<dbReference type="InterPro" id="IPR036737">
    <property type="entry name" value="OmpA-like_sf"/>
</dbReference>
<dbReference type="SUPFAM" id="SSF82171">
    <property type="entry name" value="DPP6 N-terminal domain-like"/>
    <property type="match status" value="1"/>
</dbReference>
<evidence type="ECO:0000313" key="7">
    <source>
        <dbReference type="Proteomes" id="UP001168579"/>
    </source>
</evidence>
<evidence type="ECO:0000313" key="6">
    <source>
        <dbReference type="EMBL" id="MDO1514029.1"/>
    </source>
</evidence>
<evidence type="ECO:0000256" key="4">
    <source>
        <dbReference type="PROSITE-ProRule" id="PRU00473"/>
    </source>
</evidence>
<dbReference type="Pfam" id="PF07676">
    <property type="entry name" value="PD40"/>
    <property type="match status" value="3"/>
</dbReference>
<keyword evidence="2 4" id="KW-0472">Membrane</keyword>
<sequence>MKIKLRYIYIMLCACMVMQGQTKESRADEFFKNFKFNKAIELYAEIANKDKRIDDHVLQNLADSYFNIGDYTNAEKWYSKLYVQKGNEIGENNIIKLVQCLKASHNQERADEVLLDYYKDEGRLQMILAQRQHLDSLLLTDARFQMDTLGFNSPKSDFSPAFYRDGSIVFSSTRDSITAGGKIYPWNNQPYLDLFMTVPQDPGFVPEKFAANRMSDFHDASVTVTKDMSRIYLTRNYYKKGKLQANNDGLSNMQIVMGNLYNGDIEDIQSLSINDKDYSCGHPALSSNGKKLYFTSNMPGGYGGSDIYVVSLDSDGTVVSPPKNLGPAINTKGREMFPYVVNDVLYFSSDGHYGLGGLDVFKSKIIPKDEYSLPVNMGKPFNSNMDDFSLIINEDFDSGYFASNRMGGVGDDDIYAFKKIDPSHCLVYSGQVLNKITNEPVPFANIEVKNPTDGLIEILLTDERGFYEIELPCNRDNKMVFFKERFSKQQVSVITTDKPQPPSTDNLVYLTPYDDIIEKDGAVEKIKVDPIYFDYDKSTITARAEIELKKVLFAMQQFPDIRIKIESHTDSRGSDSYNLRLSDDRAKSTRQYLIAQGIAQYRILSATGYGETMLINECSNGVKCSEQEHLVNRRSDFIVLKENIVSK</sequence>
<dbReference type="InterPro" id="IPR050330">
    <property type="entry name" value="Bact_OuterMem_StrucFunc"/>
</dbReference>
<gene>
    <name evidence="6" type="ORF">Q2T41_15315</name>
</gene>
<proteinExistence type="predicted"/>
<accession>A0ABT8RSZ8</accession>
<comment type="subcellular location">
    <subcellularLocation>
        <location evidence="1">Cell outer membrane</location>
    </subcellularLocation>
</comment>
<dbReference type="InterPro" id="IPR008969">
    <property type="entry name" value="CarboxyPept-like_regulatory"/>
</dbReference>
<dbReference type="PROSITE" id="PS51123">
    <property type="entry name" value="OMPA_2"/>
    <property type="match status" value="1"/>
</dbReference>
<dbReference type="InterPro" id="IPR006665">
    <property type="entry name" value="OmpA-like"/>
</dbReference>
<dbReference type="Gene3D" id="3.30.1330.60">
    <property type="entry name" value="OmpA-like domain"/>
    <property type="match status" value="1"/>
</dbReference>
<protein>
    <submittedName>
        <fullName evidence="6">OmpA family protein</fullName>
    </submittedName>
</protein>
<dbReference type="RefSeq" id="WP_304436787.1">
    <property type="nucleotide sequence ID" value="NZ_JAUKUC010000001.1"/>
</dbReference>
<dbReference type="Gene3D" id="1.25.40.10">
    <property type="entry name" value="Tetratricopeptide repeat domain"/>
    <property type="match status" value="1"/>
</dbReference>
<keyword evidence="7" id="KW-1185">Reference proteome</keyword>
<comment type="caution">
    <text evidence="6">The sequence shown here is derived from an EMBL/GenBank/DDBJ whole genome shotgun (WGS) entry which is preliminary data.</text>
</comment>
<dbReference type="CDD" id="cd07185">
    <property type="entry name" value="OmpA_C-like"/>
    <property type="match status" value="1"/>
</dbReference>
<dbReference type="SUPFAM" id="SSF49464">
    <property type="entry name" value="Carboxypeptidase regulatory domain-like"/>
    <property type="match status" value="1"/>
</dbReference>
<dbReference type="PRINTS" id="PR01021">
    <property type="entry name" value="OMPADOMAIN"/>
</dbReference>
<keyword evidence="3" id="KW-0998">Cell outer membrane</keyword>
<dbReference type="Gene3D" id="2.120.10.30">
    <property type="entry name" value="TolB, C-terminal domain"/>
    <property type="match status" value="1"/>
</dbReference>
<dbReference type="InterPro" id="IPR006664">
    <property type="entry name" value="OMP_bac"/>
</dbReference>
<reference evidence="6" key="1">
    <citation type="journal article" date="2014" name="Int. J. Syst. Evol. Microbiol.">
        <title>Complete genome of a new Firmicutes species belonging to the dominant human colonic microbiota ('Ruminococcus bicirculans') reveals two chromosomes and a selective capacity to utilize plant glucans.</title>
        <authorList>
            <consortium name="NISC Comparative Sequencing Program"/>
            <person name="Wegmann U."/>
            <person name="Louis P."/>
            <person name="Goesmann A."/>
            <person name="Henrissat B."/>
            <person name="Duncan S.H."/>
            <person name="Flint H.J."/>
        </authorList>
    </citation>
    <scope>NUCLEOTIDE SEQUENCE</scope>
    <source>
        <strain evidence="6">CECT 8869</strain>
    </source>
</reference>